<sequence>MNSFPHSGHKQHNLSRPSWGRFLPVRFQARQMGSRPSRNNSLMPASPLGRISRMVALVYVDITANRVAGYTPEGGTTLYDIAPR</sequence>
<dbReference type="EMBL" id="AM889285">
    <property type="protein sequence ID" value="CAP57718.1"/>
    <property type="molecule type" value="Genomic_DNA"/>
</dbReference>
<name>A9H9J3_GLUDA</name>
<evidence type="ECO:0000313" key="1">
    <source>
        <dbReference type="EMBL" id="CAP57718.1"/>
    </source>
</evidence>
<dbReference type="Proteomes" id="UP000001176">
    <property type="component" value="Chromosome"/>
</dbReference>
<proteinExistence type="predicted"/>
<protein>
    <submittedName>
        <fullName evidence="1">Uncharacterized protein</fullName>
    </submittedName>
</protein>
<evidence type="ECO:0000313" key="2">
    <source>
        <dbReference type="Proteomes" id="UP000001176"/>
    </source>
</evidence>
<organism evidence="1 2">
    <name type="scientific">Gluconacetobacter diazotrophicus (strain ATCC 49037 / DSM 5601 / CCUG 37298 / CIP 103539 / LMG 7603 / PAl5)</name>
    <dbReference type="NCBI Taxonomy" id="272568"/>
    <lineage>
        <taxon>Bacteria</taxon>
        <taxon>Pseudomonadati</taxon>
        <taxon>Pseudomonadota</taxon>
        <taxon>Alphaproteobacteria</taxon>
        <taxon>Acetobacterales</taxon>
        <taxon>Acetobacteraceae</taxon>
        <taxon>Gluconacetobacter</taxon>
    </lineage>
</organism>
<gene>
    <name evidence="1" type="ordered locus">GDI3775</name>
</gene>
<accession>A9H9J3</accession>
<reference evidence="1 2" key="1">
    <citation type="journal article" date="2009" name="BMC Genomics">
        <title>Complete genome sequence of the sugarcane nitrogen-fixing endophyte Gluconacetobacter diazotrophicus Pal5.</title>
        <authorList>
            <person name="Bertalan M."/>
            <person name="Albano R."/>
            <person name="Padua V."/>
            <person name="Rouws L."/>
            <person name="Rojas C."/>
            <person name="Hemerly A."/>
            <person name="Teixeira K."/>
            <person name="Schwab S."/>
            <person name="Araujo J."/>
            <person name="Oliveira A."/>
            <person name="Franca L."/>
            <person name="Magalhaes V."/>
            <person name="Alqueres S."/>
            <person name="Cardoso A."/>
            <person name="Almeida W."/>
            <person name="Loureiro M.M."/>
            <person name="Nogueira E."/>
            <person name="Cidade D."/>
            <person name="Oliveira D."/>
            <person name="Simao T."/>
            <person name="Macedo J."/>
            <person name="Valadao A."/>
            <person name="Dreschsel M."/>
            <person name="Freitas F."/>
            <person name="Vidal M."/>
            <person name="Guedes H."/>
            <person name="Rodrigues E."/>
            <person name="Meneses C."/>
            <person name="Brioso P."/>
            <person name="Pozzer L."/>
            <person name="Figueiredo D."/>
            <person name="Montano H."/>
            <person name="Junior J."/>
            <person name="Filho G."/>
            <person name="Flores V."/>
            <person name="Ferreira B."/>
            <person name="Branco A."/>
            <person name="Gonzalez P."/>
            <person name="Guillobel H."/>
            <person name="Lemos M."/>
            <person name="Seibel L."/>
            <person name="Macedo J."/>
            <person name="Alves-Ferreira M."/>
            <person name="Sachetto-Martins G."/>
            <person name="Coelho A."/>
            <person name="Santos E."/>
            <person name="Amaral G."/>
            <person name="Neves A."/>
            <person name="Pacheco A.B."/>
            <person name="Carvalho D."/>
            <person name="Lery L."/>
            <person name="Bisch P."/>
            <person name="Rossle S.C."/>
            <person name="Urmenyi T."/>
            <person name="Kruger W.V."/>
            <person name="Martins O."/>
            <person name="Baldani J.I."/>
            <person name="Ferreira P.C."/>
        </authorList>
    </citation>
    <scope>NUCLEOTIDE SEQUENCE [LARGE SCALE GENOMIC DNA]</scope>
    <source>
        <strain evidence="2">ATCC 49037 / DSM 5601 / CCUG 37298 / CIP 103539 / LMG 7603 / PAl5</strain>
    </source>
</reference>
<dbReference type="AlphaFoldDB" id="A9H9J3"/>
<keyword evidence="2" id="KW-1185">Reference proteome</keyword>
<dbReference type="KEGG" id="gdi:GDI3775"/>